<evidence type="ECO:0000256" key="4">
    <source>
        <dbReference type="ARBA" id="ARBA00011218"/>
    </source>
</evidence>
<comment type="similarity">
    <text evidence="3">Belongs to the NadC/ModD family.</text>
</comment>
<dbReference type="Pfam" id="PF02749">
    <property type="entry name" value="QRPTase_N"/>
    <property type="match status" value="1"/>
</dbReference>
<evidence type="ECO:0000256" key="10">
    <source>
        <dbReference type="ARBA" id="ARBA00047445"/>
    </source>
</evidence>
<dbReference type="EC" id="2.4.2.19" evidence="5"/>
<protein>
    <recommendedName>
        <fullName evidence="11">Probable nicotinate-nucleotide pyrophosphorylase [carboxylating]</fullName>
        <ecNumber evidence="5">2.4.2.19</ecNumber>
    </recommendedName>
    <alternativeName>
        <fullName evidence="9">Quinolinate phosphoribosyltransferase [decarboxylating]</fullName>
    </alternativeName>
</protein>
<evidence type="ECO:0000256" key="6">
    <source>
        <dbReference type="ARBA" id="ARBA00022642"/>
    </source>
</evidence>
<dbReference type="PANTHER" id="PTHR32179:SF3">
    <property type="entry name" value="NICOTINATE-NUCLEOTIDE PYROPHOSPHORYLASE [CARBOXYLATING]"/>
    <property type="match status" value="1"/>
</dbReference>
<dbReference type="NCBIfam" id="TIGR00078">
    <property type="entry name" value="nadC"/>
    <property type="match status" value="1"/>
</dbReference>
<reference evidence="14" key="1">
    <citation type="submission" date="2018-06" db="EMBL/GenBank/DDBJ databases">
        <authorList>
            <person name="Zhirakovskaya E."/>
        </authorList>
    </citation>
    <scope>NUCLEOTIDE SEQUENCE</scope>
</reference>
<evidence type="ECO:0000256" key="9">
    <source>
        <dbReference type="ARBA" id="ARBA00033102"/>
    </source>
</evidence>
<evidence type="ECO:0000259" key="13">
    <source>
        <dbReference type="Pfam" id="PF02749"/>
    </source>
</evidence>
<dbReference type="GO" id="GO:0005737">
    <property type="term" value="C:cytoplasm"/>
    <property type="evidence" value="ECO:0007669"/>
    <property type="project" value="TreeGrafter"/>
</dbReference>
<evidence type="ECO:0000259" key="12">
    <source>
        <dbReference type="Pfam" id="PF01729"/>
    </source>
</evidence>
<dbReference type="GO" id="GO:0009435">
    <property type="term" value="P:NAD+ biosynthetic process"/>
    <property type="evidence" value="ECO:0007669"/>
    <property type="project" value="UniProtKB-UniPathway"/>
</dbReference>
<feature type="domain" description="Quinolinate phosphoribosyl transferase N-terminal" evidence="13">
    <location>
        <begin position="24"/>
        <end position="108"/>
    </location>
</feature>
<evidence type="ECO:0000256" key="7">
    <source>
        <dbReference type="ARBA" id="ARBA00022676"/>
    </source>
</evidence>
<keyword evidence="7 14" id="KW-0328">Glycosyltransferase</keyword>
<dbReference type="PANTHER" id="PTHR32179">
    <property type="entry name" value="NICOTINATE-NUCLEOTIDE PYROPHOSPHORYLASE [CARBOXYLATING]"/>
    <property type="match status" value="1"/>
</dbReference>
<dbReference type="SUPFAM" id="SSF51690">
    <property type="entry name" value="Nicotinate/Quinolinate PRTase C-terminal domain-like"/>
    <property type="match status" value="1"/>
</dbReference>
<dbReference type="Pfam" id="PF01729">
    <property type="entry name" value="QRPTase_C"/>
    <property type="match status" value="1"/>
</dbReference>
<dbReference type="InterPro" id="IPR013785">
    <property type="entry name" value="Aldolase_TIM"/>
</dbReference>
<gene>
    <name evidence="14" type="ORF">MNBD_GAMMA07-2259</name>
</gene>
<evidence type="ECO:0000256" key="1">
    <source>
        <dbReference type="ARBA" id="ARBA00003237"/>
    </source>
</evidence>
<comment type="catalytic activity">
    <reaction evidence="10">
        <text>nicotinate beta-D-ribonucleotide + CO2 + diphosphate = quinolinate + 5-phospho-alpha-D-ribose 1-diphosphate + 2 H(+)</text>
        <dbReference type="Rhea" id="RHEA:12733"/>
        <dbReference type="ChEBI" id="CHEBI:15378"/>
        <dbReference type="ChEBI" id="CHEBI:16526"/>
        <dbReference type="ChEBI" id="CHEBI:29959"/>
        <dbReference type="ChEBI" id="CHEBI:33019"/>
        <dbReference type="ChEBI" id="CHEBI:57502"/>
        <dbReference type="ChEBI" id="CHEBI:58017"/>
        <dbReference type="EC" id="2.4.2.19"/>
    </reaction>
</comment>
<keyword evidence="6" id="KW-0662">Pyridine nucleotide biosynthesis</keyword>
<proteinExistence type="inferred from homology"/>
<dbReference type="UniPathway" id="UPA00253">
    <property type="reaction ID" value="UER00331"/>
</dbReference>
<accession>A0A3B0WTM7</accession>
<dbReference type="InterPro" id="IPR004393">
    <property type="entry name" value="NadC"/>
</dbReference>
<comment type="pathway">
    <text evidence="2">Cofactor biosynthesis; NAD(+) biosynthesis; nicotinate D-ribonucleotide from quinolinate: step 1/1.</text>
</comment>
<feature type="domain" description="Quinolinate phosphoribosyl transferase C-terminal" evidence="12">
    <location>
        <begin position="111"/>
        <end position="274"/>
    </location>
</feature>
<sequence>MHVPHSYIENSVHNALLEDIGSGDVTAKLIPEDSFSLASVVTRQTATICGIDWFDEVFTQLDSSIFIDWNVNDGEVAEAGQQICSLSGSTQALLTGERVALNFLQTLSGTATKASEYAAAVEGMQVKVLDTRKTVPGLRIAQKYAATCGGCHNHRVGLYDAILIKENHINATGGISQAIESARVSSPDLMVQIEVENLDELQMALDANADRIMLDNFNLALLYEAVKINNNKIELEASGNVTLENIRSIAETGVNYISVGALTKNIKALDLSMQFS</sequence>
<evidence type="ECO:0000256" key="11">
    <source>
        <dbReference type="ARBA" id="ARBA00069173"/>
    </source>
</evidence>
<evidence type="ECO:0000313" key="14">
    <source>
        <dbReference type="EMBL" id="VAW55783.1"/>
    </source>
</evidence>
<dbReference type="CDD" id="cd01572">
    <property type="entry name" value="QPRTase"/>
    <property type="match status" value="1"/>
</dbReference>
<dbReference type="GO" id="GO:0034213">
    <property type="term" value="P:quinolinate catabolic process"/>
    <property type="evidence" value="ECO:0007669"/>
    <property type="project" value="TreeGrafter"/>
</dbReference>
<dbReference type="InterPro" id="IPR002638">
    <property type="entry name" value="Quinolinate_PRibosylTrfase_C"/>
</dbReference>
<comment type="function">
    <text evidence="1">Involved in the catabolism of quinolinic acid (QA).</text>
</comment>
<dbReference type="FunFam" id="3.90.1170.20:FF:000001">
    <property type="entry name" value="Nicotinate-nucleotide diphosphorylase (Carboxylating)"/>
    <property type="match status" value="1"/>
</dbReference>
<dbReference type="Gene3D" id="3.20.20.70">
    <property type="entry name" value="Aldolase class I"/>
    <property type="match status" value="1"/>
</dbReference>
<dbReference type="PIRSF" id="PIRSF006250">
    <property type="entry name" value="NadC_ModD"/>
    <property type="match status" value="1"/>
</dbReference>
<dbReference type="InterPro" id="IPR037128">
    <property type="entry name" value="Quinolinate_PRibosylTase_N_sf"/>
</dbReference>
<dbReference type="InterPro" id="IPR022412">
    <property type="entry name" value="Quinolinate_PRibosylTrfase_N"/>
</dbReference>
<keyword evidence="8 14" id="KW-0808">Transferase</keyword>
<dbReference type="GO" id="GO:0004514">
    <property type="term" value="F:nicotinate-nucleotide diphosphorylase (carboxylating) activity"/>
    <property type="evidence" value="ECO:0007669"/>
    <property type="project" value="UniProtKB-EC"/>
</dbReference>
<dbReference type="FunFam" id="3.20.20.70:FF:000030">
    <property type="entry name" value="Nicotinate-nucleotide pyrophosphorylase, carboxylating"/>
    <property type="match status" value="1"/>
</dbReference>
<dbReference type="EMBL" id="UOFF01000115">
    <property type="protein sequence ID" value="VAW55783.1"/>
    <property type="molecule type" value="Genomic_DNA"/>
</dbReference>
<dbReference type="Gene3D" id="3.90.1170.20">
    <property type="entry name" value="Quinolinate phosphoribosyl transferase, N-terminal domain"/>
    <property type="match status" value="1"/>
</dbReference>
<name>A0A3B0WTM7_9ZZZZ</name>
<dbReference type="InterPro" id="IPR027277">
    <property type="entry name" value="NadC/ModD"/>
</dbReference>
<dbReference type="InterPro" id="IPR036068">
    <property type="entry name" value="Nicotinate_pribotase-like_C"/>
</dbReference>
<organism evidence="14">
    <name type="scientific">hydrothermal vent metagenome</name>
    <dbReference type="NCBI Taxonomy" id="652676"/>
    <lineage>
        <taxon>unclassified sequences</taxon>
        <taxon>metagenomes</taxon>
        <taxon>ecological metagenomes</taxon>
    </lineage>
</organism>
<dbReference type="SUPFAM" id="SSF54675">
    <property type="entry name" value="Nicotinate/Quinolinate PRTase N-terminal domain-like"/>
    <property type="match status" value="1"/>
</dbReference>
<evidence type="ECO:0000256" key="5">
    <source>
        <dbReference type="ARBA" id="ARBA00011944"/>
    </source>
</evidence>
<dbReference type="AlphaFoldDB" id="A0A3B0WTM7"/>
<evidence type="ECO:0000256" key="8">
    <source>
        <dbReference type="ARBA" id="ARBA00022679"/>
    </source>
</evidence>
<evidence type="ECO:0000256" key="3">
    <source>
        <dbReference type="ARBA" id="ARBA00009400"/>
    </source>
</evidence>
<comment type="subunit">
    <text evidence="4">Hexamer formed by 3 homodimers.</text>
</comment>
<evidence type="ECO:0000256" key="2">
    <source>
        <dbReference type="ARBA" id="ARBA00004893"/>
    </source>
</evidence>